<keyword evidence="3" id="KW-0732">Signal</keyword>
<dbReference type="Proteomes" id="UP000095281">
    <property type="component" value="Unplaced"/>
</dbReference>
<organism evidence="4 5">
    <name type="scientific">Meloidogyne hapla</name>
    <name type="common">Root-knot nematode worm</name>
    <dbReference type="NCBI Taxonomy" id="6305"/>
    <lineage>
        <taxon>Eukaryota</taxon>
        <taxon>Metazoa</taxon>
        <taxon>Ecdysozoa</taxon>
        <taxon>Nematoda</taxon>
        <taxon>Chromadorea</taxon>
        <taxon>Rhabditida</taxon>
        <taxon>Tylenchina</taxon>
        <taxon>Tylenchomorpha</taxon>
        <taxon>Tylenchoidea</taxon>
        <taxon>Meloidogynidae</taxon>
        <taxon>Meloidogyninae</taxon>
        <taxon>Meloidogyne</taxon>
    </lineage>
</organism>
<dbReference type="AlphaFoldDB" id="A0A1I8BEV2"/>
<keyword evidence="2" id="KW-0812">Transmembrane</keyword>
<name>A0A1I8BEV2_MELHA</name>
<evidence type="ECO:0000313" key="5">
    <source>
        <dbReference type="WBParaSite" id="MhA1_Contig2180.frz3.gene6"/>
    </source>
</evidence>
<evidence type="ECO:0000313" key="4">
    <source>
        <dbReference type="Proteomes" id="UP000095281"/>
    </source>
</evidence>
<keyword evidence="2" id="KW-0472">Membrane</keyword>
<keyword evidence="2" id="KW-1133">Transmembrane helix</keyword>
<sequence>MFCLIIFFSSSQQNNNNNMKSLLEFNILRLLLLLLCAKSLLPTTLEPSSSEPVEADFAYLENKFVCLLNGTLDKEYVLFARRKLGNGSFYAIVPNSMNTTLKFDVTIPKYDPEAAGLEGFDKYGLPPRLAIATIKSKVSGTIFPGHANSCIPLTKEMFGHNCTIGEEIVNCTFSDIKKPLSCKTKFKAECNVDGKQIMGRSSYKLLELKLLIKNWGPCGGVFSLNATELHLLINKTATIPSNKKMQNTTLDKCVEDEILTTTDIPSLNKTDIFVSISTSKSTSTKISSALPTSASNTTKIAVTTKPTKKSLSIKDCLKNPILILLVVIFICCLAALGFLLFRFFTKPKEPEKVDKVVDEKTVVVEDGKGLGGGEGSKKEENKANKFMALKTIGMEADENKPEDLGETGLTNIADDSELSTKEKESKKEKKEEGKEEEDDKDEEEKGEKSKIREGVEVPETIQDHIDPTKLEDDPLYTPV</sequence>
<protein>
    <submittedName>
        <fullName evidence="5">Uncharacterized protein</fullName>
    </submittedName>
</protein>
<feature type="chain" id="PRO_5009315743" evidence="3">
    <location>
        <begin position="43"/>
        <end position="479"/>
    </location>
</feature>
<reference evidence="5" key="1">
    <citation type="submission" date="2016-11" db="UniProtKB">
        <authorList>
            <consortium name="WormBaseParasite"/>
        </authorList>
    </citation>
    <scope>IDENTIFICATION</scope>
</reference>
<feature type="transmembrane region" description="Helical" evidence="2">
    <location>
        <begin position="321"/>
        <end position="344"/>
    </location>
</feature>
<feature type="signal peptide" evidence="3">
    <location>
        <begin position="1"/>
        <end position="42"/>
    </location>
</feature>
<evidence type="ECO:0000256" key="3">
    <source>
        <dbReference type="SAM" id="SignalP"/>
    </source>
</evidence>
<feature type="compositionally biased region" description="Basic and acidic residues" evidence="1">
    <location>
        <begin position="418"/>
        <end position="433"/>
    </location>
</feature>
<feature type="compositionally biased region" description="Basic and acidic residues" evidence="1">
    <location>
        <begin position="443"/>
        <end position="472"/>
    </location>
</feature>
<feature type="region of interest" description="Disordered" evidence="1">
    <location>
        <begin position="394"/>
        <end position="479"/>
    </location>
</feature>
<evidence type="ECO:0000256" key="2">
    <source>
        <dbReference type="SAM" id="Phobius"/>
    </source>
</evidence>
<dbReference type="WBParaSite" id="MhA1_Contig2180.frz3.gene6">
    <property type="protein sequence ID" value="MhA1_Contig2180.frz3.gene6"/>
    <property type="gene ID" value="MhA1_Contig2180.frz3.gene6"/>
</dbReference>
<keyword evidence="4" id="KW-1185">Reference proteome</keyword>
<proteinExistence type="predicted"/>
<accession>A0A1I8BEV2</accession>
<evidence type="ECO:0000256" key="1">
    <source>
        <dbReference type="SAM" id="MobiDB-lite"/>
    </source>
</evidence>